<accession>A0ABT1T150</accession>
<dbReference type="InterPro" id="IPR003593">
    <property type="entry name" value="AAA+_ATPase"/>
</dbReference>
<name>A0ABT1T150_9SPHI</name>
<evidence type="ECO:0000313" key="3">
    <source>
        <dbReference type="Proteomes" id="UP001204376"/>
    </source>
</evidence>
<dbReference type="Proteomes" id="UP001204376">
    <property type="component" value="Unassembled WGS sequence"/>
</dbReference>
<dbReference type="EMBL" id="JANHOH010000001">
    <property type="protein sequence ID" value="MCQ6958299.1"/>
    <property type="molecule type" value="Genomic_DNA"/>
</dbReference>
<protein>
    <submittedName>
        <fullName evidence="2">AAA family ATPase</fullName>
    </submittedName>
</protein>
<keyword evidence="3" id="KW-1185">Reference proteome</keyword>
<dbReference type="PANTHER" id="PTHR43581:SF4">
    <property type="entry name" value="ATP_GTP PHOSPHATASE"/>
    <property type="match status" value="1"/>
</dbReference>
<gene>
    <name evidence="2" type="ORF">NPE20_10035</name>
</gene>
<reference evidence="2 3" key="1">
    <citation type="submission" date="2022-07" db="EMBL/GenBank/DDBJ databases">
        <title>Mucilaginibacter sp. JC4.</title>
        <authorList>
            <person name="Le V."/>
            <person name="Ko S.-R."/>
            <person name="Ahn C.-Y."/>
            <person name="Oh H.-M."/>
        </authorList>
    </citation>
    <scope>NUCLEOTIDE SEQUENCE [LARGE SCALE GENOMIC DNA]</scope>
    <source>
        <strain evidence="2 3">JC4</strain>
    </source>
</reference>
<organism evidence="2 3">
    <name type="scientific">Mucilaginibacter aquariorum</name>
    <dbReference type="NCBI Taxonomy" id="2967225"/>
    <lineage>
        <taxon>Bacteria</taxon>
        <taxon>Pseudomonadati</taxon>
        <taxon>Bacteroidota</taxon>
        <taxon>Sphingobacteriia</taxon>
        <taxon>Sphingobacteriales</taxon>
        <taxon>Sphingobacteriaceae</taxon>
        <taxon>Mucilaginibacter</taxon>
    </lineage>
</organism>
<dbReference type="CDD" id="cd00267">
    <property type="entry name" value="ABC_ATPase"/>
    <property type="match status" value="1"/>
</dbReference>
<dbReference type="SMART" id="SM00382">
    <property type="entry name" value="AAA"/>
    <property type="match status" value="1"/>
</dbReference>
<comment type="caution">
    <text evidence="2">The sequence shown here is derived from an EMBL/GenBank/DDBJ whole genome shotgun (WGS) entry which is preliminary data.</text>
</comment>
<dbReference type="Pfam" id="PF13175">
    <property type="entry name" value="AAA_15"/>
    <property type="match status" value="1"/>
</dbReference>
<evidence type="ECO:0000259" key="1">
    <source>
        <dbReference type="SMART" id="SM00382"/>
    </source>
</evidence>
<evidence type="ECO:0000313" key="2">
    <source>
        <dbReference type="EMBL" id="MCQ6958299.1"/>
    </source>
</evidence>
<dbReference type="InterPro" id="IPR051396">
    <property type="entry name" value="Bact_Antivir_Def_Nuclease"/>
</dbReference>
<dbReference type="SUPFAM" id="SSF52540">
    <property type="entry name" value="P-loop containing nucleoside triphosphate hydrolases"/>
    <property type="match status" value="1"/>
</dbReference>
<dbReference type="PANTHER" id="PTHR43581">
    <property type="entry name" value="ATP/GTP PHOSPHATASE"/>
    <property type="match status" value="1"/>
</dbReference>
<dbReference type="RefSeq" id="WP_256538476.1">
    <property type="nucleotide sequence ID" value="NZ_JANHOH010000001.1"/>
</dbReference>
<sequence length="527" mass="61393">MKIKQLWVSNYKNIVDITLEFKADNITLLVGQNGLGKSNLLEILAIIFTNLDLLEAESDYNDWPYDTDNFEYDISYECKGADIRINSMEGMFKVFKKGIEQPGDLQVINFDDFKKSKQQFFLPDHIIGYYSGENKRIKSIIQNHEKKVLSDLKTNKGLDNGFRRVFFSENHHGQLILLTLLLYADPNKEDNFNEAVESLIENFSSFSELEEFGLQLKNPPWYNSNNKNHRERGIDELEQNIIKADEFPFWNAKGKANKMLRYLYDRNIAELIYYNEKEFFDQPYEIIELNNIDKELIAENLLITFEYPLDFFDALESLELINVISSIHLNVKAKQDETTFDFRQLSEGEQQLVTVLGLLLIVGKGDCLFLLDEPDTHLNPTWQRDYVKLLKQFNLNGLNSHIILATHSPLIVQAAEDADIFLYKRNQEGKIEILNNRDLKIHNWRIDQVLGSEFFGFQNTRPPQLDEFMAERERLLSKSELTKEDIESIRDMEEGGGILPSGETLNDFQAMHLVRTIAQQIRNDQNQ</sequence>
<dbReference type="InterPro" id="IPR027417">
    <property type="entry name" value="P-loop_NTPase"/>
</dbReference>
<dbReference type="Gene3D" id="3.40.50.300">
    <property type="entry name" value="P-loop containing nucleotide triphosphate hydrolases"/>
    <property type="match status" value="1"/>
</dbReference>
<feature type="domain" description="AAA+ ATPase" evidence="1">
    <location>
        <begin position="23"/>
        <end position="432"/>
    </location>
</feature>
<proteinExistence type="predicted"/>
<dbReference type="InterPro" id="IPR041685">
    <property type="entry name" value="AAA_GajA/Old/RecF-like"/>
</dbReference>